<keyword evidence="2" id="KW-1003">Cell membrane</keyword>
<name>A0A1G8U2T8_9EURY</name>
<accession>A0A1G8U2T8</accession>
<feature type="transmembrane region" description="Helical" evidence="6">
    <location>
        <begin position="437"/>
        <end position="461"/>
    </location>
</feature>
<dbReference type="AlphaFoldDB" id="A0A1G8U2T8"/>
<evidence type="ECO:0000259" key="7">
    <source>
        <dbReference type="Pfam" id="PF00361"/>
    </source>
</evidence>
<dbReference type="EMBL" id="FNFC01000004">
    <property type="protein sequence ID" value="SDJ48019.1"/>
    <property type="molecule type" value="Genomic_DNA"/>
</dbReference>
<comment type="subcellular location">
    <subcellularLocation>
        <location evidence="1">Cell membrane</location>
        <topology evidence="1">Multi-pass membrane protein</topology>
    </subcellularLocation>
</comment>
<gene>
    <name evidence="8" type="ORF">SAMN05216226_10413</name>
</gene>
<evidence type="ECO:0000256" key="3">
    <source>
        <dbReference type="ARBA" id="ARBA00022692"/>
    </source>
</evidence>
<evidence type="ECO:0000256" key="4">
    <source>
        <dbReference type="ARBA" id="ARBA00022989"/>
    </source>
</evidence>
<feature type="transmembrane region" description="Helical" evidence="6">
    <location>
        <begin position="70"/>
        <end position="99"/>
    </location>
</feature>
<evidence type="ECO:0000313" key="8">
    <source>
        <dbReference type="EMBL" id="SDJ48019.1"/>
    </source>
</evidence>
<keyword evidence="4 6" id="KW-1133">Transmembrane helix</keyword>
<dbReference type="GO" id="GO:0005886">
    <property type="term" value="C:plasma membrane"/>
    <property type="evidence" value="ECO:0007669"/>
    <property type="project" value="UniProtKB-SubCell"/>
</dbReference>
<dbReference type="InterPro" id="IPR003918">
    <property type="entry name" value="NADH_UbQ_OxRdtase"/>
</dbReference>
<keyword evidence="5 6" id="KW-0472">Membrane</keyword>
<proteinExistence type="predicted"/>
<dbReference type="PANTHER" id="PTHR42703">
    <property type="entry name" value="NADH DEHYDROGENASE"/>
    <property type="match status" value="1"/>
</dbReference>
<feature type="transmembrane region" description="Helical" evidence="6">
    <location>
        <begin position="286"/>
        <end position="311"/>
    </location>
</feature>
<dbReference type="GO" id="GO:0042773">
    <property type="term" value="P:ATP synthesis coupled electron transport"/>
    <property type="evidence" value="ECO:0007669"/>
    <property type="project" value="InterPro"/>
</dbReference>
<keyword evidence="9" id="KW-1185">Reference proteome</keyword>
<feature type="transmembrane region" description="Helical" evidence="6">
    <location>
        <begin position="206"/>
        <end position="233"/>
    </location>
</feature>
<dbReference type="STRING" id="890420.SAMN05216226_10413"/>
<dbReference type="GO" id="GO:0008137">
    <property type="term" value="F:NADH dehydrogenase (ubiquinone) activity"/>
    <property type="evidence" value="ECO:0007669"/>
    <property type="project" value="InterPro"/>
</dbReference>
<dbReference type="InterPro" id="IPR050586">
    <property type="entry name" value="CPA3_Na-H_Antiporter_D"/>
</dbReference>
<feature type="transmembrane region" description="Helical" evidence="6">
    <location>
        <begin position="136"/>
        <end position="154"/>
    </location>
</feature>
<evidence type="ECO:0000313" key="9">
    <source>
        <dbReference type="Proteomes" id="UP000198856"/>
    </source>
</evidence>
<feature type="domain" description="NADH:quinone oxidoreductase/Mrp antiporter transmembrane" evidence="7">
    <location>
        <begin position="131"/>
        <end position="426"/>
    </location>
</feature>
<feature type="transmembrane region" description="Helical" evidence="6">
    <location>
        <begin position="166"/>
        <end position="186"/>
    </location>
</feature>
<feature type="transmembrane region" description="Helical" evidence="6">
    <location>
        <begin position="350"/>
        <end position="374"/>
    </location>
</feature>
<sequence>MTELPAIAPVLVALSTGIFTLLARSWPRLQRVVVVAGTLGYAGVVGALSWDVVFASDGARIVYQVGGWRAPFGITLVADGLSVFMLAMTAVVAVYAAVFSVRFIDEHNQQVYYYPLFQFLLLGATGAFLTGDLFNLFVWFEVMLMTSYVFVAFYGNAIHTASAMRYLVLNIVGSALMLLGVGGLYATTGTLNMADMARMLAAGGVAMRPVVGVSALVFVTFALKAGLVPFQFWVPGAYRAAPLPVVAMFVGVTKKVGIYAIIRLYFTVFGTASVPTDVPGVAGDTPLAFLAPVLLVMAVASIVVGGFGALGRDSLEGLFAYSSIGQIGFIAVPIGIAAATASETLRKTGLLAGLIFALHHALTKGLLFLATGVIRDTAGTTQLSELGGLGERSPGFASVFLVGSLSLVGIPPLAGFFGKFLVFDTAGRQFATQTAGGFWAVTGASCLLAVLLVGALLTILYSTRAWMGAVWGDQTEPVQTSTVDAGEVAILATLSVIVVAVGVGFEPVYEFAEAAAESALDTDGYVDAVLGGADE</sequence>
<feature type="transmembrane region" description="Helical" evidence="6">
    <location>
        <begin position="318"/>
        <end position="338"/>
    </location>
</feature>
<evidence type="ECO:0000256" key="1">
    <source>
        <dbReference type="ARBA" id="ARBA00004651"/>
    </source>
</evidence>
<evidence type="ECO:0000256" key="5">
    <source>
        <dbReference type="ARBA" id="ARBA00023136"/>
    </source>
</evidence>
<reference evidence="8 9" key="1">
    <citation type="submission" date="2016-10" db="EMBL/GenBank/DDBJ databases">
        <authorList>
            <person name="de Groot N.N."/>
        </authorList>
    </citation>
    <scope>NUCLEOTIDE SEQUENCE [LARGE SCALE GENOMIC DNA]</scope>
    <source>
        <strain evidence="8 9">IBRC-M10015</strain>
    </source>
</reference>
<dbReference type="Proteomes" id="UP000198856">
    <property type="component" value="Unassembled WGS sequence"/>
</dbReference>
<protein>
    <submittedName>
        <fullName evidence="8">Multicomponent Na+:H+ antiporter subunit D</fullName>
    </submittedName>
</protein>
<feature type="transmembrane region" description="Helical" evidence="6">
    <location>
        <begin position="6"/>
        <end position="23"/>
    </location>
</feature>
<dbReference type="Pfam" id="PF00361">
    <property type="entry name" value="Proton_antipo_M"/>
    <property type="match status" value="1"/>
</dbReference>
<feature type="transmembrane region" description="Helical" evidence="6">
    <location>
        <begin position="395"/>
        <end position="417"/>
    </location>
</feature>
<feature type="transmembrane region" description="Helical" evidence="6">
    <location>
        <begin position="32"/>
        <end position="50"/>
    </location>
</feature>
<keyword evidence="3 6" id="KW-0812">Transmembrane</keyword>
<organism evidence="8 9">
    <name type="scientific">Halovenus aranensis</name>
    <dbReference type="NCBI Taxonomy" id="890420"/>
    <lineage>
        <taxon>Archaea</taxon>
        <taxon>Methanobacteriati</taxon>
        <taxon>Methanobacteriota</taxon>
        <taxon>Stenosarchaea group</taxon>
        <taxon>Halobacteria</taxon>
        <taxon>Halobacteriales</taxon>
        <taxon>Haloarculaceae</taxon>
        <taxon>Halovenus</taxon>
    </lineage>
</organism>
<dbReference type="PANTHER" id="PTHR42703:SF1">
    <property type="entry name" value="NA(+)_H(+) ANTIPORTER SUBUNIT D1"/>
    <property type="match status" value="1"/>
</dbReference>
<evidence type="ECO:0000256" key="2">
    <source>
        <dbReference type="ARBA" id="ARBA00022475"/>
    </source>
</evidence>
<dbReference type="InterPro" id="IPR001750">
    <property type="entry name" value="ND/Mrp_TM"/>
</dbReference>
<feature type="transmembrane region" description="Helical" evidence="6">
    <location>
        <begin position="111"/>
        <end position="130"/>
    </location>
</feature>
<evidence type="ECO:0000256" key="6">
    <source>
        <dbReference type="SAM" id="Phobius"/>
    </source>
</evidence>
<dbReference type="OrthoDB" id="101192at2157"/>
<dbReference type="PRINTS" id="PR01437">
    <property type="entry name" value="NUOXDRDTASE4"/>
</dbReference>
<dbReference type="RefSeq" id="WP_092700026.1">
    <property type="nucleotide sequence ID" value="NZ_FNFC01000004.1"/>
</dbReference>